<organism evidence="2 3">
    <name type="scientific">Candidatus Ruania gallistercoris</name>
    <dbReference type="NCBI Taxonomy" id="2838746"/>
    <lineage>
        <taxon>Bacteria</taxon>
        <taxon>Bacillati</taxon>
        <taxon>Actinomycetota</taxon>
        <taxon>Actinomycetes</taxon>
        <taxon>Micrococcales</taxon>
        <taxon>Ruaniaceae</taxon>
        <taxon>Ruania</taxon>
    </lineage>
</organism>
<dbReference type="InterPro" id="IPR021443">
    <property type="entry name" value="DUF3093"/>
</dbReference>
<evidence type="ECO:0000313" key="2">
    <source>
        <dbReference type="EMBL" id="HIZ37710.1"/>
    </source>
</evidence>
<keyword evidence="1" id="KW-0472">Membrane</keyword>
<sequence>MSDSFSERVLPSLPAWLLVPAGAVLVGIMLLPIGPVVAVIGALAVTLLLIGLLWRASPSILVRAETLAVDRARLPIQVISAVETLDRAQTERAMGPELDARAHLRHRAWANSAVKITLEDPEDPTPYWLISTRRPEELAEALGHPATTSEQGT</sequence>
<name>A0A9D2EHZ3_9MICO</name>
<reference evidence="2" key="1">
    <citation type="journal article" date="2021" name="PeerJ">
        <title>Extensive microbial diversity within the chicken gut microbiome revealed by metagenomics and culture.</title>
        <authorList>
            <person name="Gilroy R."/>
            <person name="Ravi A."/>
            <person name="Getino M."/>
            <person name="Pursley I."/>
            <person name="Horton D.L."/>
            <person name="Alikhan N.F."/>
            <person name="Baker D."/>
            <person name="Gharbi K."/>
            <person name="Hall N."/>
            <person name="Watson M."/>
            <person name="Adriaenssens E.M."/>
            <person name="Foster-Nyarko E."/>
            <person name="Jarju S."/>
            <person name="Secka A."/>
            <person name="Antonio M."/>
            <person name="Oren A."/>
            <person name="Chaudhuri R.R."/>
            <person name="La Ragione R."/>
            <person name="Hildebrand F."/>
            <person name="Pallen M.J."/>
        </authorList>
    </citation>
    <scope>NUCLEOTIDE SEQUENCE</scope>
    <source>
        <strain evidence="2">ChiGjej4B4-7305</strain>
    </source>
</reference>
<proteinExistence type="predicted"/>
<evidence type="ECO:0000313" key="3">
    <source>
        <dbReference type="Proteomes" id="UP000824037"/>
    </source>
</evidence>
<feature type="transmembrane region" description="Helical" evidence="1">
    <location>
        <begin position="12"/>
        <end position="30"/>
    </location>
</feature>
<dbReference type="Pfam" id="PF11292">
    <property type="entry name" value="DUF3093"/>
    <property type="match status" value="1"/>
</dbReference>
<feature type="transmembrane region" description="Helical" evidence="1">
    <location>
        <begin position="36"/>
        <end position="54"/>
    </location>
</feature>
<gene>
    <name evidence="2" type="ORF">H9815_18185</name>
</gene>
<dbReference type="AlphaFoldDB" id="A0A9D2EHZ3"/>
<protein>
    <submittedName>
        <fullName evidence="2">DUF3093 domain-containing protein</fullName>
    </submittedName>
</protein>
<dbReference type="Proteomes" id="UP000824037">
    <property type="component" value="Unassembled WGS sequence"/>
</dbReference>
<keyword evidence="1" id="KW-0812">Transmembrane</keyword>
<accession>A0A9D2EHZ3</accession>
<evidence type="ECO:0000256" key="1">
    <source>
        <dbReference type="SAM" id="Phobius"/>
    </source>
</evidence>
<comment type="caution">
    <text evidence="2">The sequence shown here is derived from an EMBL/GenBank/DDBJ whole genome shotgun (WGS) entry which is preliminary data.</text>
</comment>
<reference evidence="2" key="2">
    <citation type="submission" date="2021-04" db="EMBL/GenBank/DDBJ databases">
        <authorList>
            <person name="Gilroy R."/>
        </authorList>
    </citation>
    <scope>NUCLEOTIDE SEQUENCE</scope>
    <source>
        <strain evidence="2">ChiGjej4B4-7305</strain>
    </source>
</reference>
<keyword evidence="1" id="KW-1133">Transmembrane helix</keyword>
<dbReference type="EMBL" id="DXBY01000313">
    <property type="protein sequence ID" value="HIZ37710.1"/>
    <property type="molecule type" value="Genomic_DNA"/>
</dbReference>